<gene>
    <name evidence="1" type="ORF">AVEN_185665_1</name>
</gene>
<accession>A0A4Y2FSY7</accession>
<proteinExistence type="predicted"/>
<comment type="caution">
    <text evidence="1">The sequence shown here is derived from an EMBL/GenBank/DDBJ whole genome shotgun (WGS) entry which is preliminary data.</text>
</comment>
<name>A0A4Y2FSY7_ARAVE</name>
<organism evidence="1 2">
    <name type="scientific">Araneus ventricosus</name>
    <name type="common">Orbweaver spider</name>
    <name type="synonym">Epeira ventricosa</name>
    <dbReference type="NCBI Taxonomy" id="182803"/>
    <lineage>
        <taxon>Eukaryota</taxon>
        <taxon>Metazoa</taxon>
        <taxon>Ecdysozoa</taxon>
        <taxon>Arthropoda</taxon>
        <taxon>Chelicerata</taxon>
        <taxon>Arachnida</taxon>
        <taxon>Araneae</taxon>
        <taxon>Araneomorphae</taxon>
        <taxon>Entelegynae</taxon>
        <taxon>Araneoidea</taxon>
        <taxon>Araneidae</taxon>
        <taxon>Araneus</taxon>
    </lineage>
</organism>
<dbReference type="Proteomes" id="UP000499080">
    <property type="component" value="Unassembled WGS sequence"/>
</dbReference>
<sequence>MQATSAAPRFAGGYNNGGVVVLSTYPMTDILIRYLSMPVNAFKQQDVGIPVMKAGFNVDCAKSGGRRIALTLCNCTQLRLDQIRCVLLATLLGTLTLQVG</sequence>
<evidence type="ECO:0000313" key="2">
    <source>
        <dbReference type="Proteomes" id="UP000499080"/>
    </source>
</evidence>
<dbReference type="EMBL" id="BGPR01001062">
    <property type="protein sequence ID" value="GBM44363.1"/>
    <property type="molecule type" value="Genomic_DNA"/>
</dbReference>
<reference evidence="1 2" key="1">
    <citation type="journal article" date="2019" name="Sci. Rep.">
        <title>Orb-weaving spider Araneus ventricosus genome elucidates the spidroin gene catalogue.</title>
        <authorList>
            <person name="Kono N."/>
            <person name="Nakamura H."/>
            <person name="Ohtoshi R."/>
            <person name="Moran D.A.P."/>
            <person name="Shinohara A."/>
            <person name="Yoshida Y."/>
            <person name="Fujiwara M."/>
            <person name="Mori M."/>
            <person name="Tomita M."/>
            <person name="Arakawa K."/>
        </authorList>
    </citation>
    <scope>NUCLEOTIDE SEQUENCE [LARGE SCALE GENOMIC DNA]</scope>
</reference>
<evidence type="ECO:0000313" key="1">
    <source>
        <dbReference type="EMBL" id="GBM44363.1"/>
    </source>
</evidence>
<protein>
    <submittedName>
        <fullName evidence="1">Uncharacterized protein</fullName>
    </submittedName>
</protein>
<keyword evidence="2" id="KW-1185">Reference proteome</keyword>
<dbReference type="AlphaFoldDB" id="A0A4Y2FSY7"/>